<evidence type="ECO:0000259" key="2">
    <source>
        <dbReference type="Pfam" id="PF19351"/>
    </source>
</evidence>
<reference evidence="4" key="1">
    <citation type="submission" date="2016-10" db="EMBL/GenBank/DDBJ databases">
        <authorList>
            <person name="Varghese N."/>
            <person name="Submissions S."/>
        </authorList>
    </citation>
    <scope>NUCLEOTIDE SEQUENCE [LARGE SCALE GENOMIC DNA]</scope>
    <source>
        <strain evidence="4">DSM 21789</strain>
    </source>
</reference>
<dbReference type="Pfam" id="PF19351">
    <property type="entry name" value="DUF5929"/>
    <property type="match status" value="1"/>
</dbReference>
<dbReference type="AlphaFoldDB" id="A0A1I0XLA5"/>
<feature type="domain" description="DUF5929" evidence="2">
    <location>
        <begin position="188"/>
        <end position="407"/>
    </location>
</feature>
<dbReference type="InterPro" id="IPR007421">
    <property type="entry name" value="Schlafen_AlbA_2_dom"/>
</dbReference>
<dbReference type="STRING" id="498292.SAMN05660845_1294"/>
<dbReference type="Gene3D" id="3.30.950.30">
    <property type="entry name" value="Schlafen, AAA domain"/>
    <property type="match status" value="1"/>
</dbReference>
<accession>A0A1I0XLA5</accession>
<dbReference type="GO" id="GO:0003677">
    <property type="term" value="F:DNA binding"/>
    <property type="evidence" value="ECO:0007669"/>
    <property type="project" value="UniProtKB-KW"/>
</dbReference>
<protein>
    <submittedName>
        <fullName evidence="3">Putative DNA-binding domain-containing protein</fullName>
    </submittedName>
</protein>
<dbReference type="OrthoDB" id="1150046at2"/>
<feature type="domain" description="Schlafen AlbA-2" evidence="1">
    <location>
        <begin position="48"/>
        <end position="174"/>
    </location>
</feature>
<evidence type="ECO:0000259" key="1">
    <source>
        <dbReference type="Pfam" id="PF04326"/>
    </source>
</evidence>
<evidence type="ECO:0000313" key="3">
    <source>
        <dbReference type="EMBL" id="SFB01080.1"/>
    </source>
</evidence>
<gene>
    <name evidence="3" type="ORF">SAMN05660845_1294</name>
</gene>
<evidence type="ECO:0000313" key="4">
    <source>
        <dbReference type="Proteomes" id="UP000199604"/>
    </source>
</evidence>
<dbReference type="Pfam" id="PF04326">
    <property type="entry name" value="SLFN_AlbA_2"/>
    <property type="match status" value="1"/>
</dbReference>
<proteinExistence type="predicted"/>
<dbReference type="InterPro" id="IPR045973">
    <property type="entry name" value="DUF5929"/>
</dbReference>
<keyword evidence="4" id="KW-1185">Reference proteome</keyword>
<organism evidence="3 4">
    <name type="scientific">Flavobacterium swingsii</name>
    <dbReference type="NCBI Taxonomy" id="498292"/>
    <lineage>
        <taxon>Bacteria</taxon>
        <taxon>Pseudomonadati</taxon>
        <taxon>Bacteroidota</taxon>
        <taxon>Flavobacteriia</taxon>
        <taxon>Flavobacteriales</taxon>
        <taxon>Flavobacteriaceae</taxon>
        <taxon>Flavobacterium</taxon>
    </lineage>
</organism>
<dbReference type="EMBL" id="FOJT01000003">
    <property type="protein sequence ID" value="SFB01080.1"/>
    <property type="molecule type" value="Genomic_DNA"/>
</dbReference>
<dbReference type="Proteomes" id="UP000199604">
    <property type="component" value="Unassembled WGS sequence"/>
</dbReference>
<keyword evidence="3" id="KW-0238">DNA-binding</keyword>
<dbReference type="InterPro" id="IPR038461">
    <property type="entry name" value="Schlafen_AlbA_2_dom_sf"/>
</dbReference>
<name>A0A1I0XLA5_9FLAO</name>
<sequence length="412" mass="47840">MVKTSLKHSILRMICDSICVFLRNKKNVSVLINKRLLIKNLLAHNDECSFYDKKRQLNLHSREGKGKFLKHICALSNSNPTNNSYIVVGVEDSDNEIVGDDFFDDSRIQNLVNAFLENPPKIQYENVPFPNLPKDKVVGLVTIKPNNKVSFFKKGIHTIVANSTFKRVGSNTVPTEDKISFSKQNTEAVISIENNSRNSIGYTLEGVLDFINIRHKDMFSDYKVFKELFVVCWSGNKKKVKNETYFSRVDIELINEQIKLFYSAQDEVSIEYDDKHFAITEYISLGLNDKTSYYPLEKVTITFFDNGYYKIENKMLFEPPEFNKKMLYHIYNANLSLISKIEKGFILTERDNKDLENLPSTLMICHLNGFDEAKQKLIDAKHLLKPYPQIYLSFKEALRVLRKMKYDNEPRV</sequence>